<protein>
    <submittedName>
        <fullName evidence="1">Uncharacterized protein</fullName>
    </submittedName>
</protein>
<evidence type="ECO:0000313" key="1">
    <source>
        <dbReference type="EMBL" id="SPQ95376.1"/>
    </source>
</evidence>
<evidence type="ECO:0000313" key="2">
    <source>
        <dbReference type="Proteomes" id="UP000290189"/>
    </source>
</evidence>
<accession>A0A3P3Y5D3</accession>
<dbReference type="Proteomes" id="UP000290189">
    <property type="component" value="Unassembled WGS sequence"/>
</dbReference>
<sequence>MPLALPRLHLPMHVPDLDALLGANHDQIVAVHRDLVQFATTDAHDLQALLHVDIPDLQATPVYRQRFGFSTAKNPLPFEASCTWTVLSNDNVTTKFSCGTNSTCEMPRSLNMVISRDARQTSATPAFSVADEERHGIPRCTMDDISVPLSYSILVTVPLCPTSVCIQGRSVSGTHGFHMRMVRSALPEKTTCIVVDLGSGTHFITQMRPLCPDRTRPCTIVVCDDFIASTSRWHVHVNCRVMNQARSRQANSGIE</sequence>
<proteinExistence type="predicted"/>
<organism evidence="1 2">
    <name type="scientific">Plasmodiophora brassicae</name>
    <name type="common">Clubroot disease agent</name>
    <dbReference type="NCBI Taxonomy" id="37360"/>
    <lineage>
        <taxon>Eukaryota</taxon>
        <taxon>Sar</taxon>
        <taxon>Rhizaria</taxon>
        <taxon>Endomyxa</taxon>
        <taxon>Phytomyxea</taxon>
        <taxon>Plasmodiophorida</taxon>
        <taxon>Plasmodiophoridae</taxon>
        <taxon>Plasmodiophora</taxon>
    </lineage>
</organism>
<dbReference type="EMBL" id="OVEO01000004">
    <property type="protein sequence ID" value="SPQ95376.1"/>
    <property type="molecule type" value="Genomic_DNA"/>
</dbReference>
<reference evidence="1 2" key="1">
    <citation type="submission" date="2018-03" db="EMBL/GenBank/DDBJ databases">
        <authorList>
            <person name="Fogelqvist J."/>
        </authorList>
    </citation>
    <scope>NUCLEOTIDE SEQUENCE [LARGE SCALE GENOMIC DNA]</scope>
</reference>
<dbReference type="AlphaFoldDB" id="A0A3P3Y5D3"/>
<geneLocation type="mitochondrion" evidence="1"/>
<name>A0A3P3Y5D3_PLABS</name>
<gene>
    <name evidence="1" type="ORF">PLBR_LOCUS2591</name>
</gene>
<keyword evidence="1" id="KW-0496">Mitochondrion</keyword>